<dbReference type="Gene3D" id="2.40.30.10">
    <property type="entry name" value="Translation factors"/>
    <property type="match status" value="1"/>
</dbReference>
<organism evidence="2">
    <name type="scientific">Zea mays</name>
    <name type="common">Maize</name>
    <dbReference type="NCBI Taxonomy" id="4577"/>
    <lineage>
        <taxon>Eukaryota</taxon>
        <taxon>Viridiplantae</taxon>
        <taxon>Streptophyta</taxon>
        <taxon>Embryophyta</taxon>
        <taxon>Tracheophyta</taxon>
        <taxon>Spermatophyta</taxon>
        <taxon>Magnoliopsida</taxon>
        <taxon>Liliopsida</taxon>
        <taxon>Poales</taxon>
        <taxon>Poaceae</taxon>
        <taxon>PACMAD clade</taxon>
        <taxon>Panicoideae</taxon>
        <taxon>Andropogonodae</taxon>
        <taxon>Andropogoneae</taxon>
        <taxon>Tripsacinae</taxon>
        <taxon>Zea</taxon>
    </lineage>
</organism>
<gene>
    <name evidence="2" type="ORF">ZEAMMB73_Zm00001d038529</name>
</gene>
<dbReference type="EMBL" id="CM000782">
    <property type="protein sequence ID" value="AQK86833.1"/>
    <property type="molecule type" value="Genomic_DNA"/>
</dbReference>
<dbReference type="InterPro" id="IPR008333">
    <property type="entry name" value="Cbr1-like_FAD-bd_dom"/>
</dbReference>
<dbReference type="SUPFAM" id="SSF63380">
    <property type="entry name" value="Riboflavin synthase domain-like"/>
    <property type="match status" value="1"/>
</dbReference>
<feature type="domain" description="Flavoprotein pyridine nucleotide cytochrome reductase-like FAD-binding" evidence="1">
    <location>
        <begin position="43"/>
        <end position="74"/>
    </location>
</feature>
<dbReference type="Pfam" id="PF00970">
    <property type="entry name" value="FAD_binding_6"/>
    <property type="match status" value="1"/>
</dbReference>
<reference evidence="2" key="1">
    <citation type="submission" date="2015-12" db="EMBL/GenBank/DDBJ databases">
        <title>Update maize B73 reference genome by single molecule sequencing technologies.</title>
        <authorList>
            <consortium name="Maize Genome Sequencing Project"/>
            <person name="Ware D."/>
        </authorList>
    </citation>
    <scope>NUCLEOTIDE SEQUENCE</scope>
    <source>
        <tissue evidence="2">Seedling</tissue>
    </source>
</reference>
<protein>
    <submittedName>
        <fullName evidence="2">Ferric-chelate reductase (NADH)2</fullName>
    </submittedName>
</protein>
<sequence>MRCPPPPFFSFPSHFIVSPVVLCIFGHRCNYLCTVVIHHMFSFLLVVKMYPQGRMSHHFREMKVGDYMSVKGPKVYGIPVSHCILYVDSACSMSELTHFTCSIWFYVMIHILVSVFVLSIIL</sequence>
<evidence type="ECO:0000259" key="1">
    <source>
        <dbReference type="Pfam" id="PF00970"/>
    </source>
</evidence>
<accession>A0A1D6M6Z4</accession>
<name>A0A1D6M6Z4_MAIZE</name>
<proteinExistence type="predicted"/>
<dbReference type="InterPro" id="IPR017938">
    <property type="entry name" value="Riboflavin_synthase-like_b-brl"/>
</dbReference>
<dbReference type="AlphaFoldDB" id="A0A1D6M6Z4"/>
<evidence type="ECO:0000313" key="2">
    <source>
        <dbReference type="EMBL" id="AQK86833.1"/>
    </source>
</evidence>